<feature type="transmembrane region" description="Helical" evidence="5">
    <location>
        <begin position="128"/>
        <end position="157"/>
    </location>
</feature>
<reference evidence="6 7" key="1">
    <citation type="submission" date="2022-10" db="EMBL/GenBank/DDBJ databases">
        <title>Pararhodobacter sp. nov., isolated from marine algae.</title>
        <authorList>
            <person name="Choi B.J."/>
            <person name="Kim J.M."/>
            <person name="Lee J.K."/>
            <person name="Choi D.G."/>
            <person name="Jeon C.O."/>
        </authorList>
    </citation>
    <scope>NUCLEOTIDE SEQUENCE [LARGE SCALE GENOMIC DNA]</scope>
    <source>
        <strain evidence="6 7">ZQ420</strain>
    </source>
</reference>
<proteinExistence type="predicted"/>
<keyword evidence="2 5" id="KW-0812">Transmembrane</keyword>
<organism evidence="6 7">
    <name type="scientific">Pararhodobacter zhoushanensis</name>
    <dbReference type="NCBI Taxonomy" id="2479545"/>
    <lineage>
        <taxon>Bacteria</taxon>
        <taxon>Pseudomonadati</taxon>
        <taxon>Pseudomonadota</taxon>
        <taxon>Alphaproteobacteria</taxon>
        <taxon>Rhodobacterales</taxon>
        <taxon>Paracoccaceae</taxon>
        <taxon>Pararhodobacter</taxon>
    </lineage>
</organism>
<dbReference type="InterPro" id="IPR059112">
    <property type="entry name" value="CysZ/EI24"/>
</dbReference>
<dbReference type="RefSeq" id="WP_264506504.1">
    <property type="nucleotide sequence ID" value="NZ_JAPDFL010000001.1"/>
</dbReference>
<feature type="transmembrane region" description="Helical" evidence="5">
    <location>
        <begin position="67"/>
        <end position="95"/>
    </location>
</feature>
<dbReference type="Proteomes" id="UP001208938">
    <property type="component" value="Unassembled WGS sequence"/>
</dbReference>
<protein>
    <submittedName>
        <fullName evidence="6">EI24 domain-containing protein</fullName>
    </submittedName>
</protein>
<evidence type="ECO:0000256" key="2">
    <source>
        <dbReference type="ARBA" id="ARBA00022692"/>
    </source>
</evidence>
<name>A0ABT3H1E8_9RHOB</name>
<keyword evidence="4 5" id="KW-0472">Membrane</keyword>
<evidence type="ECO:0000256" key="4">
    <source>
        <dbReference type="ARBA" id="ARBA00023136"/>
    </source>
</evidence>
<sequence length="229" mass="25500">MIFTAFYRALTQMADPRFRRVIWFGLALAVALLFAMYAAVLMVVQVFTPDAITLPWVGEVTGLSTLLSFGSIAVMLVLSVFLMVPVASAFTGLFLDDAADAVEDRYYPNLPDTPRTPFWPALLDSLRYFWLLVVLNLLGLVVVIFSAGLGMVVLWAINGYLLSREYFVMVALRRMPPEDAHAMRRANVIRLWIAGVLMAIPLSIPLVNLLVPVVGAAVFTHLFHRIALR</sequence>
<evidence type="ECO:0000313" key="6">
    <source>
        <dbReference type="EMBL" id="MCW1933619.1"/>
    </source>
</evidence>
<comment type="subcellular location">
    <subcellularLocation>
        <location evidence="1">Membrane</location>
        <topology evidence="1">Multi-pass membrane protein</topology>
    </subcellularLocation>
</comment>
<evidence type="ECO:0000256" key="1">
    <source>
        <dbReference type="ARBA" id="ARBA00004141"/>
    </source>
</evidence>
<dbReference type="EMBL" id="JAPDFL010000001">
    <property type="protein sequence ID" value="MCW1933619.1"/>
    <property type="molecule type" value="Genomic_DNA"/>
</dbReference>
<evidence type="ECO:0000313" key="7">
    <source>
        <dbReference type="Proteomes" id="UP001208938"/>
    </source>
</evidence>
<dbReference type="Pfam" id="PF07264">
    <property type="entry name" value="EI24"/>
    <property type="match status" value="1"/>
</dbReference>
<feature type="transmembrane region" description="Helical" evidence="5">
    <location>
        <begin position="21"/>
        <end position="47"/>
    </location>
</feature>
<comment type="caution">
    <text evidence="6">The sequence shown here is derived from an EMBL/GenBank/DDBJ whole genome shotgun (WGS) entry which is preliminary data.</text>
</comment>
<accession>A0ABT3H1E8</accession>
<evidence type="ECO:0000256" key="5">
    <source>
        <dbReference type="SAM" id="Phobius"/>
    </source>
</evidence>
<keyword evidence="3 5" id="KW-1133">Transmembrane helix</keyword>
<evidence type="ECO:0000256" key="3">
    <source>
        <dbReference type="ARBA" id="ARBA00022989"/>
    </source>
</evidence>
<keyword evidence="7" id="KW-1185">Reference proteome</keyword>
<gene>
    <name evidence="6" type="ORF">OKW52_15480</name>
</gene>
<feature type="transmembrane region" description="Helical" evidence="5">
    <location>
        <begin position="191"/>
        <end position="219"/>
    </location>
</feature>